<dbReference type="InterPro" id="IPR023346">
    <property type="entry name" value="Lysozyme-like_dom_sf"/>
</dbReference>
<protein>
    <submittedName>
        <fullName evidence="4">Lytic murein transglycosylase</fullName>
    </submittedName>
</protein>
<dbReference type="CDD" id="cd13399">
    <property type="entry name" value="Slt35-like"/>
    <property type="match status" value="1"/>
</dbReference>
<evidence type="ECO:0000313" key="5">
    <source>
        <dbReference type="Proteomes" id="UP000664658"/>
    </source>
</evidence>
<dbReference type="RefSeq" id="WP_207541559.1">
    <property type="nucleotide sequence ID" value="NZ_JAFNAA010000002.1"/>
</dbReference>
<feature type="domain" description="Transglycosylase SLT" evidence="3">
    <location>
        <begin position="55"/>
        <end position="348"/>
    </location>
</feature>
<feature type="region of interest" description="Disordered" evidence="1">
    <location>
        <begin position="29"/>
        <end position="50"/>
    </location>
</feature>
<name>A0A8I1W4T3_PLESH</name>
<dbReference type="Gene3D" id="1.10.8.350">
    <property type="entry name" value="Bacterial muramidase"/>
    <property type="match status" value="1"/>
</dbReference>
<dbReference type="FunFam" id="1.10.8.350:FF:000001">
    <property type="entry name" value="Lytic murein transglycosylase B"/>
    <property type="match status" value="1"/>
</dbReference>
<proteinExistence type="predicted"/>
<evidence type="ECO:0000313" key="4">
    <source>
        <dbReference type="EMBL" id="MBO1107071.1"/>
    </source>
</evidence>
<gene>
    <name evidence="4" type="ORF">J2R62_02345</name>
</gene>
<dbReference type="Proteomes" id="UP000664658">
    <property type="component" value="Unassembled WGS sequence"/>
</dbReference>
<dbReference type="GO" id="GO:0009253">
    <property type="term" value="P:peptidoglycan catabolic process"/>
    <property type="evidence" value="ECO:0007669"/>
    <property type="project" value="TreeGrafter"/>
</dbReference>
<dbReference type="InterPro" id="IPR011970">
    <property type="entry name" value="MltB_2"/>
</dbReference>
<dbReference type="GO" id="GO:0008933">
    <property type="term" value="F:peptidoglycan lytic transglycosylase activity"/>
    <property type="evidence" value="ECO:0007669"/>
    <property type="project" value="TreeGrafter"/>
</dbReference>
<evidence type="ECO:0000256" key="2">
    <source>
        <dbReference type="SAM" id="SignalP"/>
    </source>
</evidence>
<dbReference type="InterPro" id="IPR043426">
    <property type="entry name" value="MltB-like"/>
</dbReference>
<feature type="compositionally biased region" description="Polar residues" evidence="1">
    <location>
        <begin position="29"/>
        <end position="47"/>
    </location>
</feature>
<dbReference type="EMBL" id="JAFNAA010000002">
    <property type="protein sequence ID" value="MBO1107071.1"/>
    <property type="molecule type" value="Genomic_DNA"/>
</dbReference>
<evidence type="ECO:0000256" key="1">
    <source>
        <dbReference type="SAM" id="MobiDB-lite"/>
    </source>
</evidence>
<feature type="chain" id="PRO_5034592991" evidence="2">
    <location>
        <begin position="20"/>
        <end position="353"/>
    </location>
</feature>
<reference evidence="4" key="1">
    <citation type="submission" date="2021-03" db="EMBL/GenBank/DDBJ databases">
        <title>Plesiomonas shigelloides zfcc0051, isolated from zebrafish feces.</title>
        <authorList>
            <person name="Vanderhoek Z."/>
            <person name="Gaulke C."/>
        </authorList>
    </citation>
    <scope>NUCLEOTIDE SEQUENCE</scope>
    <source>
        <strain evidence="4">Zfcc0051</strain>
    </source>
</reference>
<dbReference type="PANTHER" id="PTHR30163:SF8">
    <property type="entry name" value="LYTIC MUREIN TRANSGLYCOSYLASE"/>
    <property type="match status" value="1"/>
</dbReference>
<organism evidence="4 5">
    <name type="scientific">Plesiomonas shigelloides</name>
    <name type="common">Aeromonas shigelloides</name>
    <dbReference type="NCBI Taxonomy" id="703"/>
    <lineage>
        <taxon>Bacteria</taxon>
        <taxon>Pseudomonadati</taxon>
        <taxon>Pseudomonadota</taxon>
        <taxon>Gammaproteobacteria</taxon>
        <taxon>Enterobacterales</taxon>
        <taxon>Enterobacteriaceae</taxon>
        <taxon>Plesiomonas</taxon>
    </lineage>
</organism>
<dbReference type="NCBIfam" id="TIGR02283">
    <property type="entry name" value="MltB_2"/>
    <property type="match status" value="1"/>
</dbReference>
<evidence type="ECO:0000259" key="3">
    <source>
        <dbReference type="Pfam" id="PF13406"/>
    </source>
</evidence>
<accession>A0A8I1W4T3</accession>
<dbReference type="Pfam" id="PF13406">
    <property type="entry name" value="SLT_2"/>
    <property type="match status" value="1"/>
</dbReference>
<comment type="caution">
    <text evidence="4">The sequence shown here is derived from an EMBL/GenBank/DDBJ whole genome shotgun (WGS) entry which is preliminary data.</text>
</comment>
<feature type="signal peptide" evidence="2">
    <location>
        <begin position="1"/>
        <end position="19"/>
    </location>
</feature>
<dbReference type="Gene3D" id="1.10.530.10">
    <property type="match status" value="1"/>
</dbReference>
<sequence>MRRTILSVMALSLILSGCAATTAAENTAQQRAPATTNAGKANSSSAEQMPAPEGFAPFIEQLKQQALAEGLAPETVERGFADVYFLERAVQSDRGQPEFKLTLSQYLQKSLTLAKIKKAREMYQQYQPLLTRIGREYGVQPQYIVALWGSESSFGRYTGNEDVISALSTLAFEGRRQAFFTKQVMAALKIQQQGHIAPELMKGSWAGAMGQCQFMPTSFLTYAADGDGDGHKDIWNNVADVFASTANYLATEGWNDQQSWGMKVRLPAGLSSALAGTKTEQGKTVAKWQALGVRLADGAALPHPQRKAWLVIPDDDSAQAMLVYNNYRTLMHWNRSYYFATSVGMLADAIVAP</sequence>
<dbReference type="AlphaFoldDB" id="A0A8I1W4T3"/>
<dbReference type="InterPro" id="IPR031304">
    <property type="entry name" value="SLT_2"/>
</dbReference>
<dbReference type="PROSITE" id="PS51257">
    <property type="entry name" value="PROKAR_LIPOPROTEIN"/>
    <property type="match status" value="1"/>
</dbReference>
<keyword evidence="2" id="KW-0732">Signal</keyword>
<dbReference type="PANTHER" id="PTHR30163">
    <property type="entry name" value="MEMBRANE-BOUND LYTIC MUREIN TRANSGLYCOSYLASE B"/>
    <property type="match status" value="1"/>
</dbReference>
<dbReference type="SUPFAM" id="SSF53955">
    <property type="entry name" value="Lysozyme-like"/>
    <property type="match status" value="1"/>
</dbReference>